<dbReference type="OrthoDB" id="7549261at2759"/>
<dbReference type="GO" id="GO:0070006">
    <property type="term" value="F:metalloaminopeptidase activity"/>
    <property type="evidence" value="ECO:0007669"/>
    <property type="project" value="TreeGrafter"/>
</dbReference>
<reference evidence="4" key="1">
    <citation type="submission" date="2025-08" db="UniProtKB">
        <authorList>
            <consortium name="RefSeq"/>
        </authorList>
    </citation>
    <scope>IDENTIFICATION</scope>
</reference>
<name>A0A6I9W6B2_9HYME</name>
<dbReference type="GeneID" id="105426298"/>
<dbReference type="RefSeq" id="XP_011635758.1">
    <property type="nucleotide sequence ID" value="XM_011637456.2"/>
</dbReference>
<dbReference type="InterPro" id="IPR045357">
    <property type="entry name" value="Aminopeptidase_N-like_N"/>
</dbReference>
<dbReference type="InterPro" id="IPR050344">
    <property type="entry name" value="Peptidase_M1_aminopeptidases"/>
</dbReference>
<feature type="chain" id="PRO_5026796722" evidence="1">
    <location>
        <begin position="21"/>
        <end position="339"/>
    </location>
</feature>
<evidence type="ECO:0000313" key="3">
    <source>
        <dbReference type="Proteomes" id="UP000504615"/>
    </source>
</evidence>
<dbReference type="GO" id="GO:0006508">
    <property type="term" value="P:proteolysis"/>
    <property type="evidence" value="ECO:0007669"/>
    <property type="project" value="TreeGrafter"/>
</dbReference>
<dbReference type="GO" id="GO:0016020">
    <property type="term" value="C:membrane"/>
    <property type="evidence" value="ECO:0007669"/>
    <property type="project" value="TreeGrafter"/>
</dbReference>
<dbReference type="PANTHER" id="PTHR11533:SF294">
    <property type="entry name" value="THYROTROPIN-RELEASING HORMONE-DEGRADING ECTOENZYME"/>
    <property type="match status" value="1"/>
</dbReference>
<evidence type="ECO:0000259" key="2">
    <source>
        <dbReference type="Pfam" id="PF17900"/>
    </source>
</evidence>
<dbReference type="Pfam" id="PF17900">
    <property type="entry name" value="Peptidase_M1_N"/>
    <property type="match status" value="1"/>
</dbReference>
<keyword evidence="3" id="KW-1185">Reference proteome</keyword>
<dbReference type="GO" id="GO:0008270">
    <property type="term" value="F:zinc ion binding"/>
    <property type="evidence" value="ECO:0007669"/>
    <property type="project" value="TreeGrafter"/>
</dbReference>
<evidence type="ECO:0000313" key="4">
    <source>
        <dbReference type="RefSeq" id="XP_011635758.1"/>
    </source>
</evidence>
<dbReference type="GO" id="GO:0005615">
    <property type="term" value="C:extracellular space"/>
    <property type="evidence" value="ECO:0007669"/>
    <property type="project" value="TreeGrafter"/>
</dbReference>
<protein>
    <submittedName>
        <fullName evidence="4">Endoplasmic reticulum aminopeptidase 1-like</fullName>
    </submittedName>
</protein>
<dbReference type="AlphaFoldDB" id="A0A6I9W6B2"/>
<feature type="signal peptide" evidence="1">
    <location>
        <begin position="1"/>
        <end position="20"/>
    </location>
</feature>
<dbReference type="GO" id="GO:0043171">
    <property type="term" value="P:peptide catabolic process"/>
    <property type="evidence" value="ECO:0007669"/>
    <property type="project" value="TreeGrafter"/>
</dbReference>
<accession>A0A6I9W6B2</accession>
<dbReference type="PANTHER" id="PTHR11533">
    <property type="entry name" value="PROTEASE M1 ZINC METALLOPROTEASE"/>
    <property type="match status" value="1"/>
</dbReference>
<proteinExistence type="predicted"/>
<evidence type="ECO:0000256" key="1">
    <source>
        <dbReference type="SAM" id="SignalP"/>
    </source>
</evidence>
<dbReference type="Proteomes" id="UP000504615">
    <property type="component" value="Unplaced"/>
</dbReference>
<feature type="domain" description="Aminopeptidase N-like N-terminal" evidence="2">
    <location>
        <begin position="81"/>
        <end position="258"/>
    </location>
</feature>
<organism evidence="3 4">
    <name type="scientific">Pogonomyrmex barbatus</name>
    <name type="common">red harvester ant</name>
    <dbReference type="NCBI Taxonomy" id="144034"/>
    <lineage>
        <taxon>Eukaryota</taxon>
        <taxon>Metazoa</taxon>
        <taxon>Ecdysozoa</taxon>
        <taxon>Arthropoda</taxon>
        <taxon>Hexapoda</taxon>
        <taxon>Insecta</taxon>
        <taxon>Pterygota</taxon>
        <taxon>Neoptera</taxon>
        <taxon>Endopterygota</taxon>
        <taxon>Hymenoptera</taxon>
        <taxon>Apocrita</taxon>
        <taxon>Aculeata</taxon>
        <taxon>Formicoidea</taxon>
        <taxon>Formicidae</taxon>
        <taxon>Myrmicinae</taxon>
        <taxon>Pogonomyrmex</taxon>
    </lineage>
</organism>
<dbReference type="KEGG" id="pbar:105426298"/>
<dbReference type="SUPFAM" id="SSF63737">
    <property type="entry name" value="Leukotriene A4 hydrolase N-terminal domain"/>
    <property type="match status" value="1"/>
</dbReference>
<dbReference type="GO" id="GO:0005737">
    <property type="term" value="C:cytoplasm"/>
    <property type="evidence" value="ECO:0007669"/>
    <property type="project" value="TreeGrafter"/>
</dbReference>
<dbReference type="Gene3D" id="2.60.40.1730">
    <property type="entry name" value="tricorn interacting facor f3 domain"/>
    <property type="match status" value="1"/>
</dbReference>
<sequence>MMKLLKQLLSIYLFIAVKTATDNDFNNDYNTYTKIRHHSNRGIIDTMRYDVQLIPLINVEDFYDRNIYGRFVSYINDQLEKNFIYYGESTIFFKVKIKTNSIRLNALNMEIEEDATQVIFSSDGINDIIYTPIMQLHDIESETIILYFIDNFVPSYSYRLIIKFVSIITNNTAGFFQMSYINETGGNVNMIAVIDLRVPGAHLAFPCWDQSDFKTNFTISIKFNENYIALSNIPNVEKITDDDIVFTYFNSTDNTSPYIIAFILSDLERVSDENFEQRFIDMWCRPNVVEQLEYALNIAKNISLANLNYDFFAVHSLLDLIVIPDFQDNIMESFRLYFL</sequence>
<dbReference type="InterPro" id="IPR042097">
    <property type="entry name" value="Aminopeptidase_N-like_N_sf"/>
</dbReference>
<dbReference type="GO" id="GO:0042277">
    <property type="term" value="F:peptide binding"/>
    <property type="evidence" value="ECO:0007669"/>
    <property type="project" value="TreeGrafter"/>
</dbReference>
<gene>
    <name evidence="4" type="primary">LOC105426298</name>
</gene>
<keyword evidence="1" id="KW-0732">Signal</keyword>